<organism evidence="1 2">
    <name type="scientific">Romanomermis culicivorax</name>
    <name type="common">Nematode worm</name>
    <dbReference type="NCBI Taxonomy" id="13658"/>
    <lineage>
        <taxon>Eukaryota</taxon>
        <taxon>Metazoa</taxon>
        <taxon>Ecdysozoa</taxon>
        <taxon>Nematoda</taxon>
        <taxon>Enoplea</taxon>
        <taxon>Dorylaimia</taxon>
        <taxon>Mermithida</taxon>
        <taxon>Mermithoidea</taxon>
        <taxon>Mermithidae</taxon>
        <taxon>Romanomermis</taxon>
    </lineage>
</organism>
<keyword evidence="1" id="KW-1185">Reference proteome</keyword>
<proteinExistence type="predicted"/>
<name>A0A915IES4_ROMCU</name>
<reference evidence="2" key="1">
    <citation type="submission" date="2022-11" db="UniProtKB">
        <authorList>
            <consortium name="WormBaseParasite"/>
        </authorList>
    </citation>
    <scope>IDENTIFICATION</scope>
</reference>
<accession>A0A915IES4</accession>
<dbReference type="WBParaSite" id="nRc.2.0.1.t12691-RA">
    <property type="protein sequence ID" value="nRc.2.0.1.t12691-RA"/>
    <property type="gene ID" value="nRc.2.0.1.g12691"/>
</dbReference>
<evidence type="ECO:0000313" key="2">
    <source>
        <dbReference type="WBParaSite" id="nRc.2.0.1.t12691-RA"/>
    </source>
</evidence>
<dbReference type="Proteomes" id="UP000887565">
    <property type="component" value="Unplaced"/>
</dbReference>
<dbReference type="AlphaFoldDB" id="A0A915IES4"/>
<evidence type="ECO:0000313" key="1">
    <source>
        <dbReference type="Proteomes" id="UP000887565"/>
    </source>
</evidence>
<protein>
    <submittedName>
        <fullName evidence="2">Uncharacterized protein</fullName>
    </submittedName>
</protein>
<sequence length="59" mass="6758">MLADYDWRCLASTAPSPEIKEKKTRAMYTPLIEMGGKTNFARQVLSTRNAKNLKNLKQQ</sequence>